<dbReference type="SUPFAM" id="SSF103612">
    <property type="entry name" value="SBT domain"/>
    <property type="match status" value="1"/>
</dbReference>
<feature type="region of interest" description="Disordered" evidence="4">
    <location>
        <begin position="431"/>
        <end position="451"/>
    </location>
</feature>
<feature type="compositionally biased region" description="Acidic residues" evidence="4">
    <location>
        <begin position="1226"/>
        <end position="1240"/>
    </location>
</feature>
<evidence type="ECO:0000256" key="1">
    <source>
        <dbReference type="ARBA" id="ARBA00022723"/>
    </source>
</evidence>
<feature type="compositionally biased region" description="Low complexity" evidence="4">
    <location>
        <begin position="689"/>
        <end position="701"/>
    </location>
</feature>
<dbReference type="InterPro" id="IPR044817">
    <property type="entry name" value="SBP-like"/>
</dbReference>
<feature type="region of interest" description="Disordered" evidence="4">
    <location>
        <begin position="484"/>
        <end position="590"/>
    </location>
</feature>
<feature type="compositionally biased region" description="Low complexity" evidence="4">
    <location>
        <begin position="509"/>
        <end position="531"/>
    </location>
</feature>
<keyword evidence="1" id="KW-0479">Metal-binding</keyword>
<dbReference type="Gene3D" id="4.10.1100.10">
    <property type="entry name" value="Transcription factor, SBP-box domain"/>
    <property type="match status" value="1"/>
</dbReference>
<evidence type="ECO:0000259" key="5">
    <source>
        <dbReference type="PROSITE" id="PS51141"/>
    </source>
</evidence>
<feature type="compositionally biased region" description="Gly residues" evidence="4">
    <location>
        <begin position="499"/>
        <end position="508"/>
    </location>
</feature>
<feature type="region of interest" description="Disordered" evidence="4">
    <location>
        <begin position="933"/>
        <end position="969"/>
    </location>
</feature>
<feature type="compositionally biased region" description="Basic residues" evidence="4">
    <location>
        <begin position="385"/>
        <end position="395"/>
    </location>
</feature>
<reference evidence="7" key="1">
    <citation type="journal article" date="2016" name="Nat. Commun.">
        <title>The Gonium pectorale genome demonstrates co-option of cell cycle regulation during the evolution of multicellularity.</title>
        <authorList>
            <person name="Hanschen E.R."/>
            <person name="Marriage T.N."/>
            <person name="Ferris P.J."/>
            <person name="Hamaji T."/>
            <person name="Toyoda A."/>
            <person name="Fujiyama A."/>
            <person name="Neme R."/>
            <person name="Noguchi H."/>
            <person name="Minakuchi Y."/>
            <person name="Suzuki M."/>
            <person name="Kawai-Toyooka H."/>
            <person name="Smith D.R."/>
            <person name="Sparks H."/>
            <person name="Anderson J."/>
            <person name="Bakaric R."/>
            <person name="Luria V."/>
            <person name="Karger A."/>
            <person name="Kirschner M.W."/>
            <person name="Durand P.M."/>
            <person name="Michod R.E."/>
            <person name="Nozaki H."/>
            <person name="Olson B.J."/>
        </authorList>
    </citation>
    <scope>NUCLEOTIDE SEQUENCE [LARGE SCALE GENOMIC DNA]</scope>
    <source>
        <strain evidence="7">NIES-2863</strain>
    </source>
</reference>
<protein>
    <recommendedName>
        <fullName evidence="5">SBP-type domain-containing protein</fullName>
    </recommendedName>
</protein>
<accession>A0A150H2T8</accession>
<dbReference type="Proteomes" id="UP000075714">
    <property type="component" value="Unassembled WGS sequence"/>
</dbReference>
<dbReference type="EMBL" id="LSYV01000002">
    <property type="protein sequence ID" value="KXZ56344.1"/>
    <property type="molecule type" value="Genomic_DNA"/>
</dbReference>
<feature type="compositionally biased region" description="Basic and acidic residues" evidence="4">
    <location>
        <begin position="145"/>
        <end position="156"/>
    </location>
</feature>
<feature type="domain" description="SBP-type" evidence="5">
    <location>
        <begin position="64"/>
        <end position="141"/>
    </location>
</feature>
<dbReference type="InterPro" id="IPR004333">
    <property type="entry name" value="SBP_dom"/>
</dbReference>
<feature type="compositionally biased region" description="Low complexity" evidence="4">
    <location>
        <begin position="738"/>
        <end position="770"/>
    </location>
</feature>
<dbReference type="GO" id="GO:0008270">
    <property type="term" value="F:zinc ion binding"/>
    <property type="evidence" value="ECO:0007669"/>
    <property type="project" value="UniProtKB-KW"/>
</dbReference>
<evidence type="ECO:0000313" key="6">
    <source>
        <dbReference type="EMBL" id="KXZ56344.1"/>
    </source>
</evidence>
<name>A0A150H2T8_GONPE</name>
<dbReference type="PANTHER" id="PTHR31251:SF169">
    <property type="entry name" value="SQUAMOSA PROMOTER-BINDING-LIKE PROTEIN 8"/>
    <property type="match status" value="1"/>
</dbReference>
<proteinExistence type="predicted"/>
<feature type="region of interest" description="Disordered" evidence="4">
    <location>
        <begin position="1199"/>
        <end position="1252"/>
    </location>
</feature>
<feature type="compositionally biased region" description="Low complexity" evidence="4">
    <location>
        <begin position="578"/>
        <end position="588"/>
    </location>
</feature>
<feature type="compositionally biased region" description="Low complexity" evidence="4">
    <location>
        <begin position="944"/>
        <end position="969"/>
    </location>
</feature>
<dbReference type="Pfam" id="PF03110">
    <property type="entry name" value="SBP"/>
    <property type="match status" value="1"/>
</dbReference>
<feature type="region of interest" description="Disordered" evidence="4">
    <location>
        <begin position="688"/>
        <end position="715"/>
    </location>
</feature>
<feature type="region of interest" description="Disordered" evidence="4">
    <location>
        <begin position="799"/>
        <end position="857"/>
    </location>
</feature>
<keyword evidence="3" id="KW-0862">Zinc</keyword>
<feature type="compositionally biased region" description="Polar residues" evidence="4">
    <location>
        <begin position="567"/>
        <end position="576"/>
    </location>
</feature>
<organism evidence="6 7">
    <name type="scientific">Gonium pectorale</name>
    <name type="common">Green alga</name>
    <dbReference type="NCBI Taxonomy" id="33097"/>
    <lineage>
        <taxon>Eukaryota</taxon>
        <taxon>Viridiplantae</taxon>
        <taxon>Chlorophyta</taxon>
        <taxon>core chlorophytes</taxon>
        <taxon>Chlorophyceae</taxon>
        <taxon>CS clade</taxon>
        <taxon>Chlamydomonadales</taxon>
        <taxon>Volvocaceae</taxon>
        <taxon>Gonium</taxon>
    </lineage>
</organism>
<feature type="compositionally biased region" description="Pro residues" evidence="4">
    <location>
        <begin position="333"/>
        <end position="342"/>
    </location>
</feature>
<feature type="compositionally biased region" description="Low complexity" evidence="4">
    <location>
        <begin position="167"/>
        <end position="176"/>
    </location>
</feature>
<dbReference type="GO" id="GO:0005634">
    <property type="term" value="C:nucleus"/>
    <property type="evidence" value="ECO:0007669"/>
    <property type="project" value="InterPro"/>
</dbReference>
<keyword evidence="2" id="KW-0863">Zinc-finger</keyword>
<feature type="region of interest" description="Disordered" evidence="4">
    <location>
        <begin position="319"/>
        <end position="419"/>
    </location>
</feature>
<keyword evidence="7" id="KW-1185">Reference proteome</keyword>
<evidence type="ECO:0000256" key="4">
    <source>
        <dbReference type="SAM" id="MobiDB-lite"/>
    </source>
</evidence>
<feature type="region of interest" description="Disordered" evidence="4">
    <location>
        <begin position="141"/>
        <end position="176"/>
    </location>
</feature>
<feature type="region of interest" description="Disordered" evidence="4">
    <location>
        <begin position="732"/>
        <end position="770"/>
    </location>
</feature>
<evidence type="ECO:0000256" key="3">
    <source>
        <dbReference type="ARBA" id="ARBA00022833"/>
    </source>
</evidence>
<feature type="compositionally biased region" description="Low complexity" evidence="4">
    <location>
        <begin position="1199"/>
        <end position="1216"/>
    </location>
</feature>
<dbReference type="InterPro" id="IPR036893">
    <property type="entry name" value="SBP_sf"/>
</dbReference>
<gene>
    <name evidence="6" type="ORF">GPECTOR_1g304</name>
</gene>
<evidence type="ECO:0000256" key="2">
    <source>
        <dbReference type="ARBA" id="ARBA00022771"/>
    </source>
</evidence>
<sequence length="1324" mass="133807">MAGAPSGGMGAPFDLGQDLLAAAVGAAAAGGGYLPLGGPDTDAGQEFGGLPVLETADRADPEPATVCEVLGCGASLEGLKRYYIRMRVCERHLNAQAIVVNGVVSRFCQQCAKWQFVGEFAGSKKSCIATLERHNARHRAKVLARQRDSPRADDAGGARGRGKGAKAGKAADPTAAAATAVRRRSAAAAASSAVMDPCMQGMAQLDGVAAHALASSDLSGGAAAVGGRGFDDVSGARVAAAGAATAAELAFVQQQQPQGMAASAADVSAAPSKPASPNYYPYGGWDGANGTNGQLPAAGVSIRPLVTTGGNGLVVAGERTGSGPLAAPSARPGLPPQPPRPMAAPHWSEGWAGGRQLQAQGGPDFHPQLVGGSGMLQQQQQPHQYHSHHHPHHQHPQQQQQQWLGHARSAHQQLPPPPLDVQRAMAAMPSLAAPHAQHHQHQNQHHQQYQQHMLRADPMYGDAGMYGAAVTTGVGGQTLLHVRRDDSCSDGNTPVGSNAVGGGSGAGGAVSDSSGAHSQATAKHAMMAAHAPAREGSVGPTLSGTSRSAAGPSASGAAGGTAMAANSPGTSSTEQDSAVRGSASASGSGYVGGDGGGAVSGGAAGGGSQIGNVAARINSIMEELCPLIAQFKQQVGPEATRGSAGAAAGLAAAASSGSPALPPVVESAVAMMQQASQLAGSLAGQTSWGGAAAAHPQPGGAYSRPAAPPAGPGVWRPLQTNPGIVVNVGALAPSYSRPPAQGSAGPQQQPSQQLSQQPRQQQQQQQATGFPAGQLAAGIEGMAAAAVVAAPPPGYYAPASSDSTAATAPYNSHNNGAAGPMYDGHQQQQYGGAGAGGARLAPAPPSGGLQPMLGGSGVSGMVGEDADDELLGQLLDFLDDPSDTELLFRQQSMQNQQQLQYRGMAAAGQQAVGAHQQAMQALHYGAPLRPLAWQPSLGAPVQPPTQQQQHPHQQQQHPQHQQQQQQEQPNPFAAVAHGGLLVAQHSGGDSGGGSGLLAADVSGGGVGGVPELAGDDVDPRELTRVSLKAMNVLPHELPPALRANLRRWLKEARAEALQATLRPGCLQLVVDVLRPASGPGCAPGEAASLLLMPHDPEQAAADVFRILGQRLRDTYVQSLLPLAVLSGNGRGVDVLAAFAAEVLREPLRLDAPQGPGGMSALHLAALLPDGGALAAHLVASQPWAAWAWLSLGWQPPVAAPEAPEAPAEATDGTTAPKAEGLKAADDTNEEDKEGGEEDAELPLPRPSTRLTPGSLSALLGQTEPLRRAARLLQAGAALQRAGAERAGEMPDPATAALMGAVEAWGRTGAALLSALCEQLGRTRL</sequence>
<dbReference type="OrthoDB" id="1428121at2759"/>
<dbReference type="PANTHER" id="PTHR31251">
    <property type="entry name" value="SQUAMOSA PROMOTER-BINDING-LIKE PROTEIN 4"/>
    <property type="match status" value="1"/>
</dbReference>
<evidence type="ECO:0000313" key="7">
    <source>
        <dbReference type="Proteomes" id="UP000075714"/>
    </source>
</evidence>
<comment type="caution">
    <text evidence="6">The sequence shown here is derived from an EMBL/GenBank/DDBJ whole genome shotgun (WGS) entry which is preliminary data.</text>
</comment>
<dbReference type="PROSITE" id="PS51141">
    <property type="entry name" value="ZF_SBP"/>
    <property type="match status" value="1"/>
</dbReference>
<feature type="compositionally biased region" description="Low complexity" evidence="4">
    <location>
        <begin position="543"/>
        <end position="565"/>
    </location>
</feature>
<feature type="compositionally biased region" description="Low complexity" evidence="4">
    <location>
        <begin position="799"/>
        <end position="810"/>
    </location>
</feature>
<dbReference type="GO" id="GO:0003677">
    <property type="term" value="F:DNA binding"/>
    <property type="evidence" value="ECO:0007669"/>
    <property type="project" value="InterPro"/>
</dbReference>